<evidence type="ECO:0000313" key="5">
    <source>
        <dbReference type="Proteomes" id="UP000626092"/>
    </source>
</evidence>
<feature type="region of interest" description="Disordered" evidence="2">
    <location>
        <begin position="471"/>
        <end position="514"/>
    </location>
</feature>
<keyword evidence="1" id="KW-0611">Plant defense</keyword>
<dbReference type="SUPFAM" id="SSF52540">
    <property type="entry name" value="P-loop containing nucleoside triphosphate hydrolases"/>
    <property type="match status" value="1"/>
</dbReference>
<evidence type="ECO:0000259" key="3">
    <source>
        <dbReference type="Pfam" id="PF00931"/>
    </source>
</evidence>
<dbReference type="EMBL" id="WJXA01000002">
    <property type="protein sequence ID" value="KAF7150268.1"/>
    <property type="molecule type" value="Genomic_DNA"/>
</dbReference>
<dbReference type="InterPro" id="IPR027417">
    <property type="entry name" value="P-loop_NTPase"/>
</dbReference>
<dbReference type="InterPro" id="IPR002182">
    <property type="entry name" value="NB-ARC"/>
</dbReference>
<dbReference type="GO" id="GO:0006952">
    <property type="term" value="P:defense response"/>
    <property type="evidence" value="ECO:0007669"/>
    <property type="project" value="UniProtKB-KW"/>
</dbReference>
<dbReference type="GO" id="GO:0043531">
    <property type="term" value="F:ADP binding"/>
    <property type="evidence" value="ECO:0007669"/>
    <property type="project" value="InterPro"/>
</dbReference>
<dbReference type="PANTHER" id="PTHR36766">
    <property type="entry name" value="PLANT BROAD-SPECTRUM MILDEW RESISTANCE PROTEIN RPW8"/>
    <property type="match status" value="1"/>
</dbReference>
<dbReference type="AlphaFoldDB" id="A0A834LXZ9"/>
<reference evidence="4" key="1">
    <citation type="submission" date="2019-11" db="EMBL/GenBank/DDBJ databases">
        <authorList>
            <person name="Liu Y."/>
            <person name="Hou J."/>
            <person name="Li T.-Q."/>
            <person name="Guan C.-H."/>
            <person name="Wu X."/>
            <person name="Wu H.-Z."/>
            <person name="Ling F."/>
            <person name="Zhang R."/>
            <person name="Shi X.-G."/>
            <person name="Ren J.-P."/>
            <person name="Chen E.-F."/>
            <person name="Sun J.-M."/>
        </authorList>
    </citation>
    <scope>NUCLEOTIDE SEQUENCE</scope>
    <source>
        <strain evidence="4">Adult_tree_wgs_1</strain>
        <tissue evidence="4">Leaves</tissue>
    </source>
</reference>
<feature type="region of interest" description="Disordered" evidence="2">
    <location>
        <begin position="389"/>
        <end position="413"/>
    </location>
</feature>
<dbReference type="Proteomes" id="UP000626092">
    <property type="component" value="Unassembled WGS sequence"/>
</dbReference>
<evidence type="ECO:0000256" key="2">
    <source>
        <dbReference type="SAM" id="MobiDB-lite"/>
    </source>
</evidence>
<gene>
    <name evidence="4" type="ORF">RHSIM_Rhsim02G0118600</name>
</gene>
<feature type="domain" description="NB-ARC" evidence="3">
    <location>
        <begin position="151"/>
        <end position="350"/>
    </location>
</feature>
<evidence type="ECO:0000313" key="4">
    <source>
        <dbReference type="EMBL" id="KAF7150268.1"/>
    </source>
</evidence>
<dbReference type="Pfam" id="PF00931">
    <property type="entry name" value="NB-ARC"/>
    <property type="match status" value="1"/>
</dbReference>
<keyword evidence="5" id="KW-1185">Reference proteome</keyword>
<dbReference type="Gene3D" id="3.40.50.300">
    <property type="entry name" value="P-loop containing nucleotide triphosphate hydrolases"/>
    <property type="match status" value="1"/>
</dbReference>
<proteinExistence type="predicted"/>
<comment type="caution">
    <text evidence="4">The sequence shown here is derived from an EMBL/GenBank/DDBJ whole genome shotgun (WGS) entry which is preliminary data.</text>
</comment>
<dbReference type="PRINTS" id="PR00364">
    <property type="entry name" value="DISEASERSIST"/>
</dbReference>
<organism evidence="4 5">
    <name type="scientific">Rhododendron simsii</name>
    <name type="common">Sims's rhododendron</name>
    <dbReference type="NCBI Taxonomy" id="118357"/>
    <lineage>
        <taxon>Eukaryota</taxon>
        <taxon>Viridiplantae</taxon>
        <taxon>Streptophyta</taxon>
        <taxon>Embryophyta</taxon>
        <taxon>Tracheophyta</taxon>
        <taxon>Spermatophyta</taxon>
        <taxon>Magnoliopsida</taxon>
        <taxon>eudicotyledons</taxon>
        <taxon>Gunneridae</taxon>
        <taxon>Pentapetalae</taxon>
        <taxon>asterids</taxon>
        <taxon>Ericales</taxon>
        <taxon>Ericaceae</taxon>
        <taxon>Ericoideae</taxon>
        <taxon>Rhodoreae</taxon>
        <taxon>Rhododendron</taxon>
    </lineage>
</organism>
<dbReference type="OrthoDB" id="1900634at2759"/>
<evidence type="ECO:0000256" key="1">
    <source>
        <dbReference type="ARBA" id="ARBA00022821"/>
    </source>
</evidence>
<protein>
    <recommendedName>
        <fullName evidence="3">NB-ARC domain-containing protein</fullName>
    </recommendedName>
</protein>
<accession>A0A834LXZ9</accession>
<dbReference type="PANTHER" id="PTHR36766:SF41">
    <property type="entry name" value="AAA+ ATPASE DOMAIN-CONTAINING PROTEIN"/>
    <property type="match status" value="1"/>
</dbReference>
<sequence>MADQNQIEEYLVEKLKKALEELASGEKHLPARLANLYTKFKDLKTSLGGPNQKVLKPREKLYKLDNLLSEWRIHSKKKNHYTLDSLHFVYNYRKELKNIQEELDGTASIGGTRDLPASNGPVTRKEVEDFRWSDRLVDENKVHGIHDKVISLQKFLVSGRENDDRRFSMIGIVGMRGVGKTTLAQVVFNKPEVKKHFLPRIWVCTSKQPEDIRDDFDHRIEIVKRMLMCLGVEEKIIESASQHGLKGLLFALRLQLTGKRYLIVLDDVWCKEEMYERFSTNFCSSLEADENKCSEKLAYGLPKGYGGAVIVTSRIEKLVIKMVGEENLHIVKPLKDPKDCWKIFKDSAGQIDEEVVEDQKAKTVENTASANGYVDQQEEDLNEVKSASANGHVDQQEKDQSEENPAAANGHVDQQVQDQIEKNSASANGQNSNKQEEEEDPIEIEFKELKEKIIEKCAGLPLAARMMGEIARESNRQRRTKVPAEIPQREQQQVAENPGVPESTQSDEQHRQED</sequence>
<name>A0A834LXZ9_RHOSS</name>